<evidence type="ECO:0000256" key="5">
    <source>
        <dbReference type="ARBA" id="ARBA00023015"/>
    </source>
</evidence>
<dbReference type="InterPro" id="IPR043135">
    <property type="entry name" value="Fur_C"/>
</dbReference>
<dbReference type="InterPro" id="IPR002481">
    <property type="entry name" value="FUR"/>
</dbReference>
<protein>
    <submittedName>
        <fullName evidence="9">Peroxide stress regulator</fullName>
    </submittedName>
</protein>
<keyword evidence="6" id="KW-0238">DNA-binding</keyword>
<feature type="binding site" evidence="8">
    <location>
        <position position="132"/>
    </location>
    <ligand>
        <name>Zn(2+)</name>
        <dbReference type="ChEBI" id="CHEBI:29105"/>
    </ligand>
</feature>
<organism evidence="9 10">
    <name type="scientific">Helicobacter fennelliae</name>
    <dbReference type="NCBI Taxonomy" id="215"/>
    <lineage>
        <taxon>Bacteria</taxon>
        <taxon>Pseudomonadati</taxon>
        <taxon>Campylobacterota</taxon>
        <taxon>Epsilonproteobacteria</taxon>
        <taxon>Campylobacterales</taxon>
        <taxon>Helicobacteraceae</taxon>
        <taxon>Helicobacter</taxon>
    </lineage>
</organism>
<comment type="cofactor">
    <cofactor evidence="8">
        <name>Zn(2+)</name>
        <dbReference type="ChEBI" id="CHEBI:29105"/>
    </cofactor>
    <text evidence="8">Binds 1 zinc ion per subunit.</text>
</comment>
<comment type="similarity">
    <text evidence="2">Belongs to the Fur family.</text>
</comment>
<dbReference type="GO" id="GO:0003700">
    <property type="term" value="F:DNA-binding transcription factor activity"/>
    <property type="evidence" value="ECO:0007669"/>
    <property type="project" value="InterPro"/>
</dbReference>
<dbReference type="Proteomes" id="UP000250166">
    <property type="component" value="Unassembled WGS sequence"/>
</dbReference>
<dbReference type="Pfam" id="PF01475">
    <property type="entry name" value="FUR"/>
    <property type="match status" value="1"/>
</dbReference>
<dbReference type="Gene3D" id="3.30.1490.190">
    <property type="match status" value="1"/>
</dbReference>
<dbReference type="SUPFAM" id="SSF46785">
    <property type="entry name" value="Winged helix' DNA-binding domain"/>
    <property type="match status" value="1"/>
</dbReference>
<name>A0A2X3B2V2_9HELI</name>
<dbReference type="GO" id="GO:0008270">
    <property type="term" value="F:zinc ion binding"/>
    <property type="evidence" value="ECO:0007669"/>
    <property type="project" value="TreeGrafter"/>
</dbReference>
<gene>
    <name evidence="9" type="primary">perR</name>
    <name evidence="9" type="ORF">NCTC13102_00679</name>
</gene>
<evidence type="ECO:0000256" key="2">
    <source>
        <dbReference type="ARBA" id="ARBA00007957"/>
    </source>
</evidence>
<dbReference type="InterPro" id="IPR036388">
    <property type="entry name" value="WH-like_DNA-bd_sf"/>
</dbReference>
<keyword evidence="5" id="KW-0805">Transcription regulation</keyword>
<evidence type="ECO:0000313" key="9">
    <source>
        <dbReference type="EMBL" id="SQB98222.1"/>
    </source>
</evidence>
<evidence type="ECO:0000256" key="1">
    <source>
        <dbReference type="ARBA" id="ARBA00002997"/>
    </source>
</evidence>
<evidence type="ECO:0000256" key="7">
    <source>
        <dbReference type="ARBA" id="ARBA00023163"/>
    </source>
</evidence>
<sequence length="145" mass="16500">MEFETSLREKNLKITPQRLAILREIKANGHIGIEEIYENIIKKDCPSISLATVYKNITALNDANILREVKAPSQKQKYELSCDRHIHVSCEKCGKLQDVYVNVQNISTECMHKTGYKLFDVSAVFIGLCPECSSKSQELKPKNQN</sequence>
<dbReference type="InterPro" id="IPR036390">
    <property type="entry name" value="WH_DNA-bd_sf"/>
</dbReference>
<comment type="function">
    <text evidence="1">Acts as a global negative controlling element, employing Fe(2+) as a cofactor to bind the operator of the repressed genes.</text>
</comment>
<keyword evidence="3" id="KW-0678">Repressor</keyword>
<accession>A0A2X3B2V2</accession>
<dbReference type="CDD" id="cd07153">
    <property type="entry name" value="Fur_like"/>
    <property type="match status" value="1"/>
</dbReference>
<dbReference type="PANTHER" id="PTHR33202">
    <property type="entry name" value="ZINC UPTAKE REGULATION PROTEIN"/>
    <property type="match status" value="1"/>
</dbReference>
<dbReference type="AlphaFoldDB" id="A0A2X3B2V2"/>
<dbReference type="GO" id="GO:1900376">
    <property type="term" value="P:regulation of secondary metabolite biosynthetic process"/>
    <property type="evidence" value="ECO:0007669"/>
    <property type="project" value="TreeGrafter"/>
</dbReference>
<keyword evidence="8" id="KW-0479">Metal-binding</keyword>
<dbReference type="GO" id="GO:0045892">
    <property type="term" value="P:negative regulation of DNA-templated transcription"/>
    <property type="evidence" value="ECO:0007669"/>
    <property type="project" value="TreeGrafter"/>
</dbReference>
<dbReference type="PANTHER" id="PTHR33202:SF22">
    <property type="entry name" value="HYDROGEN PEROXIDE SENSITIVE REPRESSOR"/>
    <property type="match status" value="1"/>
</dbReference>
<feature type="binding site" evidence="8">
    <location>
        <position position="90"/>
    </location>
    <ligand>
        <name>Zn(2+)</name>
        <dbReference type="ChEBI" id="CHEBI:29105"/>
    </ligand>
</feature>
<feature type="binding site" evidence="8">
    <location>
        <position position="93"/>
    </location>
    <ligand>
        <name>Zn(2+)</name>
        <dbReference type="ChEBI" id="CHEBI:29105"/>
    </ligand>
</feature>
<evidence type="ECO:0000256" key="8">
    <source>
        <dbReference type="PIRSR" id="PIRSR602481-1"/>
    </source>
</evidence>
<evidence type="ECO:0000256" key="4">
    <source>
        <dbReference type="ARBA" id="ARBA00022833"/>
    </source>
</evidence>
<dbReference type="RefSeq" id="WP_023949763.1">
    <property type="nucleotide sequence ID" value="NZ_UAWL01000006.1"/>
</dbReference>
<dbReference type="GO" id="GO:0000976">
    <property type="term" value="F:transcription cis-regulatory region binding"/>
    <property type="evidence" value="ECO:0007669"/>
    <property type="project" value="TreeGrafter"/>
</dbReference>
<feature type="binding site" evidence="8">
    <location>
        <position position="129"/>
    </location>
    <ligand>
        <name>Zn(2+)</name>
        <dbReference type="ChEBI" id="CHEBI:29105"/>
    </ligand>
</feature>
<reference evidence="9 10" key="1">
    <citation type="submission" date="2018-06" db="EMBL/GenBank/DDBJ databases">
        <authorList>
            <consortium name="Pathogen Informatics"/>
            <person name="Doyle S."/>
        </authorList>
    </citation>
    <scope>NUCLEOTIDE SEQUENCE [LARGE SCALE GENOMIC DNA]</scope>
    <source>
        <strain evidence="9 10">NCTC13102</strain>
    </source>
</reference>
<keyword evidence="7" id="KW-0804">Transcription</keyword>
<evidence type="ECO:0000256" key="6">
    <source>
        <dbReference type="ARBA" id="ARBA00023125"/>
    </source>
</evidence>
<proteinExistence type="inferred from homology"/>
<dbReference type="EMBL" id="UAWL01000006">
    <property type="protein sequence ID" value="SQB98222.1"/>
    <property type="molecule type" value="Genomic_DNA"/>
</dbReference>
<keyword evidence="4 8" id="KW-0862">Zinc</keyword>
<evidence type="ECO:0000313" key="10">
    <source>
        <dbReference type="Proteomes" id="UP000250166"/>
    </source>
</evidence>
<evidence type="ECO:0000256" key="3">
    <source>
        <dbReference type="ARBA" id="ARBA00022491"/>
    </source>
</evidence>
<dbReference type="Gene3D" id="1.10.10.10">
    <property type="entry name" value="Winged helix-like DNA-binding domain superfamily/Winged helix DNA-binding domain"/>
    <property type="match status" value="1"/>
</dbReference>